<dbReference type="KEGG" id="bpb:bpr_II311"/>
<feature type="region of interest" description="Disordered" evidence="2">
    <location>
        <begin position="131"/>
        <end position="159"/>
    </location>
</feature>
<accession>E0S4B6</accession>
<evidence type="ECO:0000256" key="2">
    <source>
        <dbReference type="SAM" id="MobiDB-lite"/>
    </source>
</evidence>
<dbReference type="Proteomes" id="UP000001299">
    <property type="component" value="Plasmid pCY360"/>
</dbReference>
<proteinExistence type="predicted"/>
<gene>
    <name evidence="3" type="ordered locus">bpr_II311</name>
</gene>
<evidence type="ECO:0000256" key="1">
    <source>
        <dbReference type="SAM" id="Coils"/>
    </source>
</evidence>
<dbReference type="HOGENOM" id="CLU_890477_0_0_9"/>
<dbReference type="EMBL" id="CP001812">
    <property type="protein sequence ID" value="ADL36248.1"/>
    <property type="molecule type" value="Genomic_DNA"/>
</dbReference>
<evidence type="ECO:0000313" key="3">
    <source>
        <dbReference type="EMBL" id="ADL36248.1"/>
    </source>
</evidence>
<feature type="coiled-coil region" evidence="1">
    <location>
        <begin position="221"/>
        <end position="262"/>
    </location>
</feature>
<evidence type="ECO:0000313" key="4">
    <source>
        <dbReference type="Proteomes" id="UP000001299"/>
    </source>
</evidence>
<name>E0S4B6_BUTPB</name>
<keyword evidence="3" id="KW-0614">Plasmid</keyword>
<sequence>MAKEQEVVVQEELIPEKIDKIDKGLVYTKAFYETIADSAKANLDNPGDDKMLNIMEHGVYYNAIAGMLRSGALCSRVTGEDGFPEIRIVAGTKTYQCREDILRTIFGKEADYIIAPYEDRFESYLDYNPGDLVSKEEDEREEEKDSKADPKEIKKLKREHKEELSKLKAQYEKQISDMKKEAKENGPSEIAQLSFNVDVQDSQNSSKERLIVSDPEQEKTIKKLQSENETLSVKLEKSNKSLNDTKNKLKKAEATLEDIQKYEYDPSYDHYYSDALPPLMESLEFVHTDLIIKGVMIATCVVGMAASALFLL</sequence>
<protein>
    <submittedName>
        <fullName evidence="3">Uncharacterized protein</fullName>
    </submittedName>
</protein>
<keyword evidence="1" id="KW-0175">Coiled coil</keyword>
<feature type="compositionally biased region" description="Basic and acidic residues" evidence="2">
    <location>
        <begin position="133"/>
        <end position="159"/>
    </location>
</feature>
<organism evidence="3 4">
    <name type="scientific">Butyrivibrio proteoclasticus (strain ATCC 51982 / DSM 14932 / B316)</name>
    <name type="common">Clostridium proteoclasticum</name>
    <dbReference type="NCBI Taxonomy" id="515622"/>
    <lineage>
        <taxon>Bacteria</taxon>
        <taxon>Bacillati</taxon>
        <taxon>Bacillota</taxon>
        <taxon>Clostridia</taxon>
        <taxon>Lachnospirales</taxon>
        <taxon>Lachnospiraceae</taxon>
        <taxon>Butyrivibrio</taxon>
    </lineage>
</organism>
<dbReference type="RefSeq" id="WP_013282897.1">
    <property type="nucleotide sequence ID" value="NC_014389.1"/>
</dbReference>
<reference evidence="3 4" key="1">
    <citation type="journal article" date="2010" name="PLoS ONE">
        <title>The glycobiome of the rumen bacterium Butyrivibrio proteoclasticus B316(T) highlights adaptation to a polysaccharide-rich environment.</title>
        <authorList>
            <person name="Kelly W.J."/>
            <person name="Leahy S.C."/>
            <person name="Altermann E."/>
            <person name="Yeoman C.J."/>
            <person name="Dunne J.C."/>
            <person name="Kong Z."/>
            <person name="Pacheco D.M."/>
            <person name="Li D."/>
            <person name="Noel S.J."/>
            <person name="Moon C.D."/>
            <person name="Cookson A.L."/>
            <person name="Attwood G.T."/>
        </authorList>
    </citation>
    <scope>NUCLEOTIDE SEQUENCE [LARGE SCALE GENOMIC DNA]</scope>
    <source>
        <strain evidence="4">ATCC 51982 / DSM 14932 / B316</strain>
        <plasmid evidence="4">Plasmid pCY360</plasmid>
    </source>
</reference>
<keyword evidence="4" id="KW-1185">Reference proteome</keyword>
<dbReference type="AlphaFoldDB" id="E0S4B6"/>
<geneLocation type="plasmid" evidence="3 4">
    <name>pCY360</name>
</geneLocation>